<feature type="region of interest" description="Disordered" evidence="1">
    <location>
        <begin position="93"/>
        <end position="113"/>
    </location>
</feature>
<protein>
    <submittedName>
        <fullName evidence="3">Uncharacterized protein</fullName>
    </submittedName>
</protein>
<dbReference type="AlphaFoldDB" id="A0A6I3STP3"/>
<dbReference type="OrthoDB" id="8777823at2"/>
<keyword evidence="2" id="KW-0812">Transmembrane</keyword>
<keyword evidence="2" id="KW-0472">Membrane</keyword>
<organism evidence="3 4">
    <name type="scientific">Pseudoduganella buxea</name>
    <dbReference type="NCBI Taxonomy" id="1949069"/>
    <lineage>
        <taxon>Bacteria</taxon>
        <taxon>Pseudomonadati</taxon>
        <taxon>Pseudomonadota</taxon>
        <taxon>Betaproteobacteria</taxon>
        <taxon>Burkholderiales</taxon>
        <taxon>Oxalobacteraceae</taxon>
        <taxon>Telluria group</taxon>
        <taxon>Pseudoduganella</taxon>
    </lineage>
</organism>
<gene>
    <name evidence="3" type="ORF">GM672_00980</name>
</gene>
<evidence type="ECO:0000256" key="1">
    <source>
        <dbReference type="SAM" id="MobiDB-lite"/>
    </source>
</evidence>
<keyword evidence="2" id="KW-1133">Transmembrane helix</keyword>
<proteinExistence type="predicted"/>
<comment type="caution">
    <text evidence="3">The sequence shown here is derived from an EMBL/GenBank/DDBJ whole genome shotgun (WGS) entry which is preliminary data.</text>
</comment>
<dbReference type="EMBL" id="WNKZ01000002">
    <property type="protein sequence ID" value="MTV51297.1"/>
    <property type="molecule type" value="Genomic_DNA"/>
</dbReference>
<reference evidence="3 4" key="1">
    <citation type="submission" date="2019-11" db="EMBL/GenBank/DDBJ databases">
        <title>Type strains purchased from KCTC, JCM and DSMZ.</title>
        <authorList>
            <person name="Lu H."/>
        </authorList>
    </citation>
    <scope>NUCLEOTIDE SEQUENCE [LARGE SCALE GENOMIC DNA]</scope>
    <source>
        <strain evidence="3 4">KCTC 52429</strain>
    </source>
</reference>
<evidence type="ECO:0000313" key="3">
    <source>
        <dbReference type="EMBL" id="MTV51297.1"/>
    </source>
</evidence>
<sequence length="113" mass="12378">MLRCTIVASDSKRNLKSMSNFISAAQFLTTFSLVEALQFLSVAVLVVGFVVLFRPLLRGLALAALLAIKPRRTKEQRLQRRQMRDATLLKGLMNAADGSPSNAAELRAMASRG</sequence>
<dbReference type="Proteomes" id="UP000430634">
    <property type="component" value="Unassembled WGS sequence"/>
</dbReference>
<evidence type="ECO:0000313" key="4">
    <source>
        <dbReference type="Proteomes" id="UP000430634"/>
    </source>
</evidence>
<name>A0A6I3STP3_9BURK</name>
<evidence type="ECO:0000256" key="2">
    <source>
        <dbReference type="SAM" id="Phobius"/>
    </source>
</evidence>
<accession>A0A6I3STP3</accession>
<feature type="transmembrane region" description="Helical" evidence="2">
    <location>
        <begin position="46"/>
        <end position="68"/>
    </location>
</feature>